<organism evidence="2 3">
    <name type="scientific">Lasallia pustulata</name>
    <dbReference type="NCBI Taxonomy" id="136370"/>
    <lineage>
        <taxon>Eukaryota</taxon>
        <taxon>Fungi</taxon>
        <taxon>Dikarya</taxon>
        <taxon>Ascomycota</taxon>
        <taxon>Pezizomycotina</taxon>
        <taxon>Lecanoromycetes</taxon>
        <taxon>OSLEUM clade</taxon>
        <taxon>Umbilicariomycetidae</taxon>
        <taxon>Umbilicariales</taxon>
        <taxon>Umbilicariaceae</taxon>
        <taxon>Lasallia</taxon>
    </lineage>
</organism>
<dbReference type="Proteomes" id="UP000324767">
    <property type="component" value="Unassembled WGS sequence"/>
</dbReference>
<gene>
    <name evidence="2" type="ORF">FRX48_09125</name>
</gene>
<evidence type="ECO:0000256" key="1">
    <source>
        <dbReference type="SAM" id="MobiDB-lite"/>
    </source>
</evidence>
<protein>
    <submittedName>
        <fullName evidence="2">Uncharacterized protein</fullName>
    </submittedName>
</protein>
<evidence type="ECO:0000313" key="3">
    <source>
        <dbReference type="Proteomes" id="UP000324767"/>
    </source>
</evidence>
<dbReference type="AlphaFoldDB" id="A0A5M8PCM6"/>
<feature type="region of interest" description="Disordered" evidence="1">
    <location>
        <begin position="167"/>
        <end position="186"/>
    </location>
</feature>
<accession>A0A5M8PCM6</accession>
<evidence type="ECO:0000313" key="2">
    <source>
        <dbReference type="EMBL" id="KAA6407059.1"/>
    </source>
</evidence>
<sequence length="222" mass="23877">MMTEVYQYVQDTAKTSRKMDRRLKDLHVCLTWIVKQATKKDGNCGHATAEQIESSVIAASSVYGEADLERLLESSGSVLSLSLGELTEESVGARWQPCQTSPVPAKLTYSAFRRGPVLPDISGHPQPTTVIRPPSRRERPLSLLEATQTLANSGPQSAPLIVAGEKLSSHMKTHQRSPSPSGLNTTLASDSVNISSSLMTATQFVGMVTAPTTPQPTGHLPN</sequence>
<reference evidence="2 3" key="1">
    <citation type="submission" date="2019-09" db="EMBL/GenBank/DDBJ databases">
        <title>The hologenome of the rock-dwelling lichen Lasallia pustulata.</title>
        <authorList>
            <person name="Greshake Tzovaras B."/>
            <person name="Segers F."/>
            <person name="Bicker A."/>
            <person name="Dal Grande F."/>
            <person name="Otte J."/>
            <person name="Hankeln T."/>
            <person name="Schmitt I."/>
            <person name="Ebersberger I."/>
        </authorList>
    </citation>
    <scope>NUCLEOTIDE SEQUENCE [LARGE SCALE GENOMIC DNA]</scope>
    <source>
        <strain evidence="2">A1-1</strain>
    </source>
</reference>
<proteinExistence type="predicted"/>
<comment type="caution">
    <text evidence="2">The sequence shown here is derived from an EMBL/GenBank/DDBJ whole genome shotgun (WGS) entry which is preliminary data.</text>
</comment>
<dbReference type="EMBL" id="VXIT01000020">
    <property type="protein sequence ID" value="KAA6407059.1"/>
    <property type="molecule type" value="Genomic_DNA"/>
</dbReference>
<name>A0A5M8PCM6_9LECA</name>
<feature type="compositionally biased region" description="Polar residues" evidence="1">
    <location>
        <begin position="176"/>
        <end position="186"/>
    </location>
</feature>